<feature type="binding site" evidence="12">
    <location>
        <begin position="249"/>
        <end position="250"/>
    </location>
    <ligand>
        <name>ATP</name>
        <dbReference type="ChEBI" id="CHEBI:30616"/>
    </ligand>
</feature>
<keyword evidence="12" id="KW-0963">Cytoplasm</keyword>
<comment type="cofactor">
    <cofactor evidence="12">
        <name>Mg(2+)</name>
        <dbReference type="ChEBI" id="CHEBI:18420"/>
    </cofactor>
    <text evidence="12">Requires a divalent cation, most likely magnesium in vivo, as an electrophilic catalyst to aid phosphoryl group transfer. It is the chelate of the metal and the nucleotide that is the actual substrate.</text>
</comment>
<sequence length="297" mass="32376">MIIVVGSLNMDLVLRCDRIPKVGETVIGNDFDMIPGGKGANQAVALARLGSDVKMIGKVGRDEFAKTLVSSLEESGVDTSYLLVSNTQRTGVAGISVDGNGKNSIIVAPGANNDITLDEIVGLDSLLSSAEMIVLQNEVPSQINSYILKEYGNREIPIVWNPAPAMPIEEEYLRYIDFLIPNEHEIRLLSSNFPTDIESYDEYIDHYISKGVKHIIITLGEEGCIFACGEVRKRYCAYTVAAVDTTAAGDTFVGGFCSEYTRTKNIDTAIDFAMKAASISVTRYGAQPSIPYRKEIK</sequence>
<keyword evidence="4 12" id="KW-0808">Transferase</keyword>
<dbReference type="EC" id="2.7.1.15" evidence="2 12"/>
<feature type="binding site" evidence="12">
    <location>
        <position position="280"/>
    </location>
    <ligand>
        <name>K(+)</name>
        <dbReference type="ChEBI" id="CHEBI:29103"/>
    </ligand>
</feature>
<dbReference type="PRINTS" id="PR00990">
    <property type="entry name" value="RIBOKINASE"/>
</dbReference>
<dbReference type="EMBL" id="JBHSHL010000014">
    <property type="protein sequence ID" value="MFC4804314.1"/>
    <property type="molecule type" value="Genomic_DNA"/>
</dbReference>
<comment type="similarity">
    <text evidence="12">Belongs to the carbohydrate kinase PfkB family. Ribokinase subfamily.</text>
</comment>
<feature type="binding site" evidence="12">
    <location>
        <begin position="9"/>
        <end position="11"/>
    </location>
    <ligand>
        <name>substrate</name>
    </ligand>
</feature>
<feature type="active site" description="Proton acceptor" evidence="12">
    <location>
        <position position="250"/>
    </location>
</feature>
<dbReference type="Proteomes" id="UP001595916">
    <property type="component" value="Unassembled WGS sequence"/>
</dbReference>
<gene>
    <name evidence="12 14" type="primary">rbsK</name>
    <name evidence="14" type="ORF">ACFO4R_04390</name>
</gene>
<feature type="binding site" evidence="12">
    <location>
        <position position="246"/>
    </location>
    <ligand>
        <name>K(+)</name>
        <dbReference type="ChEBI" id="CHEBI:29103"/>
    </ligand>
</feature>
<dbReference type="InterPro" id="IPR011877">
    <property type="entry name" value="Ribokinase"/>
</dbReference>
<comment type="pathway">
    <text evidence="12">Carbohydrate metabolism; D-ribose degradation; D-ribose 5-phosphate from beta-D-ribopyranose: step 2/2.</text>
</comment>
<evidence type="ECO:0000256" key="4">
    <source>
        <dbReference type="ARBA" id="ARBA00022679"/>
    </source>
</evidence>
<dbReference type="InterPro" id="IPR029056">
    <property type="entry name" value="Ribokinase-like"/>
</dbReference>
<keyword evidence="5 12" id="KW-0479">Metal-binding</keyword>
<keyword evidence="11 12" id="KW-0119">Carbohydrate metabolism</keyword>
<evidence type="ECO:0000256" key="2">
    <source>
        <dbReference type="ARBA" id="ARBA00012035"/>
    </source>
</evidence>
<evidence type="ECO:0000313" key="15">
    <source>
        <dbReference type="Proteomes" id="UP001595916"/>
    </source>
</evidence>
<dbReference type="Pfam" id="PF00294">
    <property type="entry name" value="PfkB"/>
    <property type="match status" value="1"/>
</dbReference>
<comment type="subunit">
    <text evidence="12">Homodimer.</text>
</comment>
<dbReference type="InterPro" id="IPR002173">
    <property type="entry name" value="Carboh/pur_kinase_PfkB_CS"/>
</dbReference>
<dbReference type="Gene3D" id="3.40.1190.20">
    <property type="match status" value="1"/>
</dbReference>
<dbReference type="SUPFAM" id="SSF53613">
    <property type="entry name" value="Ribokinase-like"/>
    <property type="match status" value="1"/>
</dbReference>
<feature type="binding site" evidence="12">
    <location>
        <begin position="37"/>
        <end position="41"/>
    </location>
    <ligand>
        <name>substrate</name>
    </ligand>
</feature>
<feature type="binding site" evidence="12">
    <location>
        <position position="283"/>
    </location>
    <ligand>
        <name>K(+)</name>
        <dbReference type="ChEBI" id="CHEBI:29103"/>
    </ligand>
</feature>
<evidence type="ECO:0000313" key="14">
    <source>
        <dbReference type="EMBL" id="MFC4804314.1"/>
    </source>
</evidence>
<feature type="binding site" evidence="12">
    <location>
        <position position="289"/>
    </location>
    <ligand>
        <name>K(+)</name>
        <dbReference type="ChEBI" id="CHEBI:29103"/>
    </ligand>
</feature>
<evidence type="ECO:0000256" key="11">
    <source>
        <dbReference type="ARBA" id="ARBA00023277"/>
    </source>
</evidence>
<evidence type="ECO:0000259" key="13">
    <source>
        <dbReference type="Pfam" id="PF00294"/>
    </source>
</evidence>
<evidence type="ECO:0000256" key="9">
    <source>
        <dbReference type="ARBA" id="ARBA00022842"/>
    </source>
</evidence>
<dbReference type="PANTHER" id="PTHR10584">
    <property type="entry name" value="SUGAR KINASE"/>
    <property type="match status" value="1"/>
</dbReference>
<reference evidence="15" key="1">
    <citation type="journal article" date="2019" name="Int. J. Syst. Evol. Microbiol.">
        <title>The Global Catalogue of Microorganisms (GCM) 10K type strain sequencing project: providing services to taxonomists for standard genome sequencing and annotation.</title>
        <authorList>
            <consortium name="The Broad Institute Genomics Platform"/>
            <consortium name="The Broad Institute Genome Sequencing Center for Infectious Disease"/>
            <person name="Wu L."/>
            <person name="Ma J."/>
        </authorList>
    </citation>
    <scope>NUCLEOTIDE SEQUENCE [LARGE SCALE GENOMIC DNA]</scope>
    <source>
        <strain evidence="15">CCUG 46385</strain>
    </source>
</reference>
<evidence type="ECO:0000256" key="7">
    <source>
        <dbReference type="ARBA" id="ARBA00022777"/>
    </source>
</evidence>
<dbReference type="GO" id="GO:0004747">
    <property type="term" value="F:ribokinase activity"/>
    <property type="evidence" value="ECO:0007669"/>
    <property type="project" value="UniProtKB-EC"/>
</dbReference>
<keyword evidence="7 12" id="KW-0418">Kinase</keyword>
<dbReference type="CDD" id="cd01174">
    <property type="entry name" value="ribokinase"/>
    <property type="match status" value="1"/>
</dbReference>
<comment type="catalytic activity">
    <reaction evidence="12">
        <text>D-ribose + ATP = D-ribose 5-phosphate + ADP + H(+)</text>
        <dbReference type="Rhea" id="RHEA:13697"/>
        <dbReference type="ChEBI" id="CHEBI:15378"/>
        <dbReference type="ChEBI" id="CHEBI:30616"/>
        <dbReference type="ChEBI" id="CHEBI:47013"/>
        <dbReference type="ChEBI" id="CHEBI:78346"/>
        <dbReference type="ChEBI" id="CHEBI:456216"/>
        <dbReference type="EC" id="2.7.1.15"/>
    </reaction>
</comment>
<organism evidence="14 15">
    <name type="scientific">Filifactor villosus</name>
    <dbReference type="NCBI Taxonomy" id="29374"/>
    <lineage>
        <taxon>Bacteria</taxon>
        <taxon>Bacillati</taxon>
        <taxon>Bacillota</taxon>
        <taxon>Clostridia</taxon>
        <taxon>Peptostreptococcales</taxon>
        <taxon>Filifactoraceae</taxon>
        <taxon>Filifactor</taxon>
    </lineage>
</organism>
<dbReference type="InterPro" id="IPR002139">
    <property type="entry name" value="Ribo/fructo_kinase"/>
</dbReference>
<feature type="domain" description="Carbohydrate kinase PfkB" evidence="13">
    <location>
        <begin position="2"/>
        <end position="291"/>
    </location>
</feature>
<feature type="binding site" evidence="12">
    <location>
        <position position="285"/>
    </location>
    <ligand>
        <name>K(+)</name>
        <dbReference type="ChEBI" id="CHEBI:29103"/>
    </ligand>
</feature>
<keyword evidence="8 12" id="KW-0067">ATP-binding</keyword>
<comment type="function">
    <text evidence="12">Catalyzes the phosphorylation of ribose at O-5 in a reaction requiring ATP and magnesium. The resulting D-ribose-5-phosphate can then be used either for sythesis of nucleotides, histidine, and tryptophan, or as a component of the pentose phosphate pathway.</text>
</comment>
<protein>
    <recommendedName>
        <fullName evidence="3 12">Ribokinase</fullName>
        <shortName evidence="12">RK</shortName>
        <ecNumber evidence="2 12">2.7.1.15</ecNumber>
    </recommendedName>
</protein>
<feature type="binding site" evidence="12">
    <location>
        <position position="138"/>
    </location>
    <ligand>
        <name>substrate</name>
    </ligand>
</feature>
<evidence type="ECO:0000256" key="6">
    <source>
        <dbReference type="ARBA" id="ARBA00022741"/>
    </source>
</evidence>
<keyword evidence="9 12" id="KW-0460">Magnesium</keyword>
<dbReference type="HAMAP" id="MF_01987">
    <property type="entry name" value="Ribokinase"/>
    <property type="match status" value="1"/>
</dbReference>
<evidence type="ECO:0000256" key="1">
    <source>
        <dbReference type="ARBA" id="ARBA00005380"/>
    </source>
</evidence>
<feature type="binding site" evidence="12">
    <location>
        <position position="250"/>
    </location>
    <ligand>
        <name>substrate</name>
    </ligand>
</feature>
<keyword evidence="6 12" id="KW-0547">Nucleotide-binding</keyword>
<comment type="caution">
    <text evidence="14">The sequence shown here is derived from an EMBL/GenBank/DDBJ whole genome shotgun (WGS) entry which is preliminary data.</text>
</comment>
<comment type="caution">
    <text evidence="12">Lacks conserved residue(s) required for the propagation of feature annotation.</text>
</comment>
<feature type="binding site" evidence="12">
    <location>
        <position position="182"/>
    </location>
    <ligand>
        <name>ATP</name>
        <dbReference type="ChEBI" id="CHEBI:30616"/>
    </ligand>
</feature>
<proteinExistence type="inferred from homology"/>
<evidence type="ECO:0000256" key="3">
    <source>
        <dbReference type="ARBA" id="ARBA00016943"/>
    </source>
</evidence>
<dbReference type="InterPro" id="IPR011611">
    <property type="entry name" value="PfkB_dom"/>
</dbReference>
<keyword evidence="10 12" id="KW-0630">Potassium</keyword>
<evidence type="ECO:0000256" key="10">
    <source>
        <dbReference type="ARBA" id="ARBA00022958"/>
    </source>
</evidence>
<accession>A0ABV9QNM7</accession>
<evidence type="ECO:0000256" key="8">
    <source>
        <dbReference type="ARBA" id="ARBA00022840"/>
    </source>
</evidence>
<dbReference type="PANTHER" id="PTHR10584:SF166">
    <property type="entry name" value="RIBOKINASE"/>
    <property type="match status" value="1"/>
</dbReference>
<keyword evidence="15" id="KW-1185">Reference proteome</keyword>
<evidence type="ECO:0000256" key="12">
    <source>
        <dbReference type="HAMAP-Rule" id="MF_01987"/>
    </source>
</evidence>
<dbReference type="PROSITE" id="PS00583">
    <property type="entry name" value="PFKB_KINASES_1"/>
    <property type="match status" value="1"/>
</dbReference>
<dbReference type="RefSeq" id="WP_379787820.1">
    <property type="nucleotide sequence ID" value="NZ_JBHSHL010000014.1"/>
</dbReference>
<comment type="subcellular location">
    <subcellularLocation>
        <location evidence="12">Cytoplasm</location>
    </subcellularLocation>
</comment>
<dbReference type="NCBIfam" id="TIGR02152">
    <property type="entry name" value="D_ribokin_bact"/>
    <property type="match status" value="1"/>
</dbReference>
<feature type="binding site" evidence="12">
    <location>
        <begin position="218"/>
        <end position="223"/>
    </location>
    <ligand>
        <name>ATP</name>
        <dbReference type="ChEBI" id="CHEBI:30616"/>
    </ligand>
</feature>
<feature type="binding site" evidence="12">
    <location>
        <position position="244"/>
    </location>
    <ligand>
        <name>K(+)</name>
        <dbReference type="ChEBI" id="CHEBI:29103"/>
    </ligand>
</feature>
<comment type="activity regulation">
    <text evidence="12">Activated by a monovalent cation that binds near, but not in, the active site. The most likely occupant of the site in vivo is potassium. Ion binding induces a conformational change that may alter substrate affinity.</text>
</comment>
<evidence type="ECO:0000256" key="5">
    <source>
        <dbReference type="ARBA" id="ARBA00022723"/>
    </source>
</evidence>
<comment type="similarity">
    <text evidence="1">Belongs to the carbohydrate kinase pfkB family.</text>
</comment>
<name>A0ABV9QNM7_9FIRM</name>